<dbReference type="CDD" id="cd06170">
    <property type="entry name" value="LuxR_C_like"/>
    <property type="match status" value="1"/>
</dbReference>
<dbReference type="SMART" id="SM00421">
    <property type="entry name" value="HTH_LUXR"/>
    <property type="match status" value="1"/>
</dbReference>
<evidence type="ECO:0000256" key="2">
    <source>
        <dbReference type="ARBA" id="ARBA00023125"/>
    </source>
</evidence>
<dbReference type="InParanoid" id="F5Y7L0"/>
<keyword evidence="2" id="KW-0238">DNA-binding</keyword>
<dbReference type="InterPro" id="IPR039420">
    <property type="entry name" value="WalR-like"/>
</dbReference>
<proteinExistence type="predicted"/>
<reference evidence="6" key="1">
    <citation type="submission" date="2009-12" db="EMBL/GenBank/DDBJ databases">
        <title>Complete sequence of Treponema azotonutricium strain ZAS-9.</title>
        <authorList>
            <person name="Tetu S.G."/>
            <person name="Matson E."/>
            <person name="Ren Q."/>
            <person name="Seshadri R."/>
            <person name="Elbourne L."/>
            <person name="Hassan K.A."/>
            <person name="Durkin A."/>
            <person name="Radune D."/>
            <person name="Mohamoud Y."/>
            <person name="Shay R."/>
            <person name="Jin S."/>
            <person name="Zhang X."/>
            <person name="Lucey K."/>
            <person name="Ballor N.R."/>
            <person name="Ottesen E."/>
            <person name="Rosenthal R."/>
            <person name="Allen A."/>
            <person name="Leadbetter J.R."/>
            <person name="Paulsen I.T."/>
        </authorList>
    </citation>
    <scope>NUCLEOTIDE SEQUENCE [LARGE SCALE GENOMIC DNA]</scope>
    <source>
        <strain evidence="6">ATCC BAA-888 / DSM 13862 / ZAS-9</strain>
    </source>
</reference>
<protein>
    <submittedName>
        <fullName evidence="5">Transcriptional regulator, LuxR family protein</fullName>
    </submittedName>
</protein>
<dbReference type="PANTHER" id="PTHR43214">
    <property type="entry name" value="TWO-COMPONENT RESPONSE REGULATOR"/>
    <property type="match status" value="1"/>
</dbReference>
<dbReference type="SUPFAM" id="SSF46894">
    <property type="entry name" value="C-terminal effector domain of the bipartite response regulators"/>
    <property type="match status" value="1"/>
</dbReference>
<dbReference type="PROSITE" id="PS50043">
    <property type="entry name" value="HTH_LUXR_2"/>
    <property type="match status" value="1"/>
</dbReference>
<dbReference type="GO" id="GO:0006355">
    <property type="term" value="P:regulation of DNA-templated transcription"/>
    <property type="evidence" value="ECO:0007669"/>
    <property type="project" value="InterPro"/>
</dbReference>
<evidence type="ECO:0000256" key="1">
    <source>
        <dbReference type="ARBA" id="ARBA00023015"/>
    </source>
</evidence>
<evidence type="ECO:0000256" key="3">
    <source>
        <dbReference type="ARBA" id="ARBA00023163"/>
    </source>
</evidence>
<dbReference type="InterPro" id="IPR016032">
    <property type="entry name" value="Sig_transdc_resp-reg_C-effctor"/>
</dbReference>
<sequence length="240" mass="27375">MANNIIVASTSVPFAEYVRKNVEQLTRMEPIVLASDLEDLKEKIKRYQARLVFLESNFVDIATPYMMAVLKGKNKKVRFAIFSFEKVVSEEVERFYNLGAAGYLNYRDGLESCLKGYRKLLEGKDYFPDELEETGASCHFADYRLGELKQQELTMQDRELICLMSRGKSAEEISGLLHLTYETVKNYKSRIYKKCGIKNSVHLLLFALYMGLISSEEILKAAFGEGGELMTKGVYGDSEE</sequence>
<dbReference type="GO" id="GO:0003677">
    <property type="term" value="F:DNA binding"/>
    <property type="evidence" value="ECO:0007669"/>
    <property type="project" value="UniProtKB-KW"/>
</dbReference>
<reference evidence="5 6" key="2">
    <citation type="journal article" date="2011" name="ISME J.">
        <title>RNA-seq reveals cooperative metabolic interactions between two termite-gut spirochete species in co-culture.</title>
        <authorList>
            <person name="Rosenthal A.Z."/>
            <person name="Matson E.G."/>
            <person name="Eldar A."/>
            <person name="Leadbetter J.R."/>
        </authorList>
    </citation>
    <scope>NUCLEOTIDE SEQUENCE [LARGE SCALE GENOMIC DNA]</scope>
    <source>
        <strain evidence="6">ATCC BAA-888 / DSM 13862 / ZAS-9</strain>
    </source>
</reference>
<gene>
    <name evidence="5" type="ordered locus">TREAZ_1068</name>
</gene>
<evidence type="ECO:0000313" key="6">
    <source>
        <dbReference type="Proteomes" id="UP000009222"/>
    </source>
</evidence>
<organism evidence="5 6">
    <name type="scientific">Leadbettera azotonutricia (strain ATCC BAA-888 / DSM 13862 / ZAS-9)</name>
    <name type="common">Treponema azotonutricium</name>
    <dbReference type="NCBI Taxonomy" id="545695"/>
    <lineage>
        <taxon>Bacteria</taxon>
        <taxon>Pseudomonadati</taxon>
        <taxon>Spirochaetota</taxon>
        <taxon>Spirochaetia</taxon>
        <taxon>Spirochaetales</taxon>
        <taxon>Breznakiellaceae</taxon>
        <taxon>Leadbettera</taxon>
    </lineage>
</organism>
<keyword evidence="6" id="KW-1185">Reference proteome</keyword>
<dbReference type="Gene3D" id="3.40.50.2300">
    <property type="match status" value="1"/>
</dbReference>
<dbReference type="RefSeq" id="WP_015710920.1">
    <property type="nucleotide sequence ID" value="NC_015577.1"/>
</dbReference>
<dbReference type="HOGENOM" id="CLU_1155977_0_0_12"/>
<dbReference type="Proteomes" id="UP000009222">
    <property type="component" value="Chromosome"/>
</dbReference>
<dbReference type="EMBL" id="CP001841">
    <property type="protein sequence ID" value="AEF80114.1"/>
    <property type="molecule type" value="Genomic_DNA"/>
</dbReference>
<feature type="domain" description="HTH luxR-type" evidence="4">
    <location>
        <begin position="146"/>
        <end position="211"/>
    </location>
</feature>
<dbReference type="Pfam" id="PF00196">
    <property type="entry name" value="GerE"/>
    <property type="match status" value="1"/>
</dbReference>
<keyword evidence="3" id="KW-0804">Transcription</keyword>
<dbReference type="InterPro" id="IPR000792">
    <property type="entry name" value="Tscrpt_reg_LuxR_C"/>
</dbReference>
<dbReference type="PANTHER" id="PTHR43214:SF41">
    <property type="entry name" value="NITRATE_NITRITE RESPONSE REGULATOR PROTEIN NARP"/>
    <property type="match status" value="1"/>
</dbReference>
<dbReference type="KEGG" id="taz:TREAZ_1068"/>
<evidence type="ECO:0000259" key="4">
    <source>
        <dbReference type="PROSITE" id="PS50043"/>
    </source>
</evidence>
<dbReference type="AlphaFoldDB" id="F5Y7L0"/>
<accession>F5Y7L0</accession>
<dbReference type="OrthoDB" id="9797341at2"/>
<keyword evidence="1" id="KW-0805">Transcription regulation</keyword>
<dbReference type="PRINTS" id="PR00038">
    <property type="entry name" value="HTHLUXR"/>
</dbReference>
<dbReference type="STRING" id="545695.TREAZ_1068"/>
<dbReference type="eggNOG" id="COG2197">
    <property type="taxonomic scope" value="Bacteria"/>
</dbReference>
<dbReference type="PROSITE" id="PS00622">
    <property type="entry name" value="HTH_LUXR_1"/>
    <property type="match status" value="1"/>
</dbReference>
<name>F5Y7L0_LEAAZ</name>
<evidence type="ECO:0000313" key="5">
    <source>
        <dbReference type="EMBL" id="AEF80114.1"/>
    </source>
</evidence>